<proteinExistence type="predicted"/>
<dbReference type="NCBIfam" id="NF037970">
    <property type="entry name" value="vanZ_1"/>
    <property type="match status" value="1"/>
</dbReference>
<sequence>MSDDDETGSGHDTDSEPRDSSRRRWLAVAGLVTLGLVGASLVPPALVFGSSPDGGATTEVLGPLGLVGADKWLHGAGYAVLAGTLLPAVSRTDRDRSGLRVVLLAVAVAAGVGLGVELLQWPHPGRTASVADATANLVGAALGAGVAVTVGRRRN</sequence>
<comment type="caution">
    <text evidence="4">The sequence shown here is derived from an EMBL/GenBank/DDBJ whole genome shotgun (WGS) entry which is preliminary data.</text>
</comment>
<evidence type="ECO:0000259" key="3">
    <source>
        <dbReference type="Pfam" id="PF04892"/>
    </source>
</evidence>
<dbReference type="AlphaFoldDB" id="A0ABD5RCX0"/>
<protein>
    <submittedName>
        <fullName evidence="4">VanZ family protein</fullName>
    </submittedName>
</protein>
<feature type="domain" description="VanZ-like" evidence="3">
    <location>
        <begin position="82"/>
        <end position="148"/>
    </location>
</feature>
<feature type="transmembrane region" description="Helical" evidence="2">
    <location>
        <begin position="133"/>
        <end position="151"/>
    </location>
</feature>
<dbReference type="Pfam" id="PF04892">
    <property type="entry name" value="VanZ"/>
    <property type="match status" value="1"/>
</dbReference>
<evidence type="ECO:0000256" key="1">
    <source>
        <dbReference type="SAM" id="MobiDB-lite"/>
    </source>
</evidence>
<keyword evidence="2" id="KW-0812">Transmembrane</keyword>
<evidence type="ECO:0000313" key="4">
    <source>
        <dbReference type="EMBL" id="MFC5367880.1"/>
    </source>
</evidence>
<dbReference type="EMBL" id="JBHSKX010000002">
    <property type="protein sequence ID" value="MFC5367880.1"/>
    <property type="molecule type" value="Genomic_DNA"/>
</dbReference>
<keyword evidence="5" id="KW-1185">Reference proteome</keyword>
<evidence type="ECO:0000256" key="2">
    <source>
        <dbReference type="SAM" id="Phobius"/>
    </source>
</evidence>
<reference evidence="4 5" key="1">
    <citation type="journal article" date="2019" name="Int. J. Syst. Evol. Microbiol.">
        <title>The Global Catalogue of Microorganisms (GCM) 10K type strain sequencing project: providing services to taxonomists for standard genome sequencing and annotation.</title>
        <authorList>
            <consortium name="The Broad Institute Genomics Platform"/>
            <consortium name="The Broad Institute Genome Sequencing Center for Infectious Disease"/>
            <person name="Wu L."/>
            <person name="Ma J."/>
        </authorList>
    </citation>
    <scope>NUCLEOTIDE SEQUENCE [LARGE SCALE GENOMIC DNA]</scope>
    <source>
        <strain evidence="4 5">CGMCC 1.12237</strain>
    </source>
</reference>
<keyword evidence="2" id="KW-1133">Transmembrane helix</keyword>
<dbReference type="InterPro" id="IPR006311">
    <property type="entry name" value="TAT_signal"/>
</dbReference>
<feature type="region of interest" description="Disordered" evidence="1">
    <location>
        <begin position="1"/>
        <end position="21"/>
    </location>
</feature>
<dbReference type="Proteomes" id="UP001596201">
    <property type="component" value="Unassembled WGS sequence"/>
</dbReference>
<gene>
    <name evidence="4" type="ORF">ACFPJ5_13160</name>
</gene>
<dbReference type="InterPro" id="IPR006976">
    <property type="entry name" value="VanZ-like"/>
</dbReference>
<accession>A0ABD5RCX0</accession>
<feature type="transmembrane region" description="Helical" evidence="2">
    <location>
        <begin position="25"/>
        <end position="46"/>
    </location>
</feature>
<name>A0ABD5RCX0_9EURY</name>
<dbReference type="PROSITE" id="PS51318">
    <property type="entry name" value="TAT"/>
    <property type="match status" value="1"/>
</dbReference>
<evidence type="ECO:0000313" key="5">
    <source>
        <dbReference type="Proteomes" id="UP001596201"/>
    </source>
</evidence>
<feature type="transmembrane region" description="Helical" evidence="2">
    <location>
        <begin position="72"/>
        <end position="89"/>
    </location>
</feature>
<feature type="transmembrane region" description="Helical" evidence="2">
    <location>
        <begin position="101"/>
        <end position="121"/>
    </location>
</feature>
<dbReference type="RefSeq" id="WP_227230124.1">
    <property type="nucleotide sequence ID" value="NZ_JAJCVJ010000002.1"/>
</dbReference>
<feature type="compositionally biased region" description="Basic and acidic residues" evidence="1">
    <location>
        <begin position="8"/>
        <end position="21"/>
    </location>
</feature>
<keyword evidence="2" id="KW-0472">Membrane</keyword>
<organism evidence="4 5">
    <name type="scientific">Salinirubrum litoreum</name>
    <dbReference type="NCBI Taxonomy" id="1126234"/>
    <lineage>
        <taxon>Archaea</taxon>
        <taxon>Methanobacteriati</taxon>
        <taxon>Methanobacteriota</taxon>
        <taxon>Stenosarchaea group</taxon>
        <taxon>Halobacteria</taxon>
        <taxon>Halobacteriales</taxon>
        <taxon>Haloferacaceae</taxon>
        <taxon>Salinirubrum</taxon>
    </lineage>
</organism>